<organism evidence="1 2">
    <name type="scientific">Leptospira santarosai</name>
    <dbReference type="NCBI Taxonomy" id="28183"/>
    <lineage>
        <taxon>Bacteria</taxon>
        <taxon>Pseudomonadati</taxon>
        <taxon>Spirochaetota</taxon>
        <taxon>Spirochaetia</taxon>
        <taxon>Leptospirales</taxon>
        <taxon>Leptospiraceae</taxon>
        <taxon>Leptospira</taxon>
    </lineage>
</organism>
<evidence type="ECO:0000313" key="1">
    <source>
        <dbReference type="EMBL" id="ONF93913.1"/>
    </source>
</evidence>
<dbReference type="EMBL" id="MTSU01000003">
    <property type="protein sequence ID" value="ONF93913.1"/>
    <property type="molecule type" value="Genomic_DNA"/>
</dbReference>
<dbReference type="Proteomes" id="UP000189337">
    <property type="component" value="Unassembled WGS sequence"/>
</dbReference>
<gene>
    <name evidence="1" type="ORF">BWD14_04525</name>
</gene>
<sequence>MGIIDSKTAKGLQKMIVALRIKRVCFERNQGDFYEESAVVLKRIESKFLPNSKTNIFQA</sequence>
<accession>A0AB73LNS9</accession>
<name>A0AB73LNS9_9LEPT</name>
<dbReference type="AlphaFoldDB" id="A0AB73LNS9"/>
<reference evidence="1 2" key="1">
    <citation type="submission" date="2017-01" db="EMBL/GenBank/DDBJ databases">
        <title>Comparative genomic analysis of Brazilian Leptospira santarosai.</title>
        <authorList>
            <person name="Moreno L.Z."/>
            <person name="Miraglia F."/>
            <person name="Kremer F.S."/>
            <person name="Eslabao M.R."/>
            <person name="Lilenbaum W."/>
            <person name="Dellagostin O.A."/>
            <person name="Moreno A.M."/>
        </authorList>
    </citation>
    <scope>NUCLEOTIDE SEQUENCE [LARGE SCALE GENOMIC DNA]</scope>
    <source>
        <strain evidence="1 2">M52/8-19</strain>
    </source>
</reference>
<protein>
    <submittedName>
        <fullName evidence="1">Uncharacterized protein</fullName>
    </submittedName>
</protein>
<evidence type="ECO:0000313" key="2">
    <source>
        <dbReference type="Proteomes" id="UP000189337"/>
    </source>
</evidence>
<proteinExistence type="predicted"/>
<comment type="caution">
    <text evidence="1">The sequence shown here is derived from an EMBL/GenBank/DDBJ whole genome shotgun (WGS) entry which is preliminary data.</text>
</comment>